<protein>
    <recommendedName>
        <fullName evidence="8">Polysaccharide biosynthesis protein C-terminal domain-containing protein</fullName>
    </recommendedName>
</protein>
<keyword evidence="4 5" id="KW-0472">Membrane</keyword>
<feature type="transmembrane region" description="Helical" evidence="5">
    <location>
        <begin position="182"/>
        <end position="203"/>
    </location>
</feature>
<name>A0ABQ2F811_9MICO</name>
<dbReference type="Proteomes" id="UP000662111">
    <property type="component" value="Unassembled WGS sequence"/>
</dbReference>
<feature type="transmembrane region" description="Helical" evidence="5">
    <location>
        <begin position="51"/>
        <end position="74"/>
    </location>
</feature>
<feature type="transmembrane region" description="Helical" evidence="5">
    <location>
        <begin position="303"/>
        <end position="326"/>
    </location>
</feature>
<comment type="caution">
    <text evidence="6">The sequence shown here is derived from an EMBL/GenBank/DDBJ whole genome shotgun (WGS) entry which is preliminary data.</text>
</comment>
<dbReference type="InterPro" id="IPR002797">
    <property type="entry name" value="Polysacc_synth"/>
</dbReference>
<dbReference type="InterPro" id="IPR052556">
    <property type="entry name" value="PolySynth_Transporter"/>
</dbReference>
<feature type="transmembrane region" description="Helical" evidence="5">
    <location>
        <begin position="158"/>
        <end position="176"/>
    </location>
</feature>
<feature type="transmembrane region" description="Helical" evidence="5">
    <location>
        <begin position="120"/>
        <end position="146"/>
    </location>
</feature>
<evidence type="ECO:0000256" key="5">
    <source>
        <dbReference type="SAM" id="Phobius"/>
    </source>
</evidence>
<dbReference type="Pfam" id="PF01943">
    <property type="entry name" value="Polysacc_synt"/>
    <property type="match status" value="1"/>
</dbReference>
<gene>
    <name evidence="6" type="ORF">GCM10011509_19440</name>
</gene>
<dbReference type="EMBL" id="BMLB01000004">
    <property type="protein sequence ID" value="GGK71118.1"/>
    <property type="molecule type" value="Genomic_DNA"/>
</dbReference>
<evidence type="ECO:0000313" key="7">
    <source>
        <dbReference type="Proteomes" id="UP000662111"/>
    </source>
</evidence>
<keyword evidence="2 5" id="KW-0812">Transmembrane</keyword>
<comment type="subcellular location">
    <subcellularLocation>
        <location evidence="1">Membrane</location>
        <topology evidence="1">Multi-pass membrane protein</topology>
    </subcellularLocation>
</comment>
<feature type="transmembrane region" description="Helical" evidence="5">
    <location>
        <begin position="364"/>
        <end position="384"/>
    </location>
</feature>
<reference evidence="7" key="1">
    <citation type="journal article" date="2019" name="Int. J. Syst. Evol. Microbiol.">
        <title>The Global Catalogue of Microorganisms (GCM) 10K type strain sequencing project: providing services to taxonomists for standard genome sequencing and annotation.</title>
        <authorList>
            <consortium name="The Broad Institute Genomics Platform"/>
            <consortium name="The Broad Institute Genome Sequencing Center for Infectious Disease"/>
            <person name="Wu L."/>
            <person name="Ma J."/>
        </authorList>
    </citation>
    <scope>NUCLEOTIDE SEQUENCE [LARGE SCALE GENOMIC DNA]</scope>
    <source>
        <strain evidence="7">CGMCC 1.5362</strain>
    </source>
</reference>
<accession>A0ABQ2F811</accession>
<feature type="transmembrane region" description="Helical" evidence="5">
    <location>
        <begin position="332"/>
        <end position="352"/>
    </location>
</feature>
<proteinExistence type="predicted"/>
<keyword evidence="7" id="KW-1185">Reference proteome</keyword>
<feature type="transmembrane region" description="Helical" evidence="5">
    <location>
        <begin position="20"/>
        <end position="39"/>
    </location>
</feature>
<feature type="transmembrane region" description="Helical" evidence="5">
    <location>
        <begin position="390"/>
        <end position="415"/>
    </location>
</feature>
<dbReference type="PANTHER" id="PTHR43424:SF1">
    <property type="entry name" value="LOCUS PUTATIVE PROTEIN 1-RELATED"/>
    <property type="match status" value="1"/>
</dbReference>
<evidence type="ECO:0008006" key="8">
    <source>
        <dbReference type="Google" id="ProtNLM"/>
    </source>
</evidence>
<sequence length="429" mass="44645">MMTLVRASSLDRGFARNAGALLLGQVVRVPVVALYFVVATRSLGVESFGRLSAVLALILIVSPFASLGSGAMVVKHGATRPSSTRLWLGAGLTLSGLGAVAAGTLVLLLSPWVAPASTGLVVVLALLVAELVGARAVDLAASVFVAREEMHLTALCQVLLPAMHLVTVGALVASPAGVDLRAWVLALVVSSLTSGVVCLTLAVRAVGRPTLGLAPFCGHWREAALFSVGIGVHTAHNDLDKVMLGRLDGPAGVGLYSAAYRLVDTAWLPMRAMLGAAWPRMFRHAQQGPVELVRFAGAVARPALLYSVLVVVVMVLGAGLVVPLLGESYSDSVPLLRVLAVVVLLRCLHYLPADVLTGMGRQEVRTAVQVGVLGLNVTLNLWLIPQFGVWGAAWATLACETTLALALWTALAVALRSSRRATPTGSEAV</sequence>
<dbReference type="PANTHER" id="PTHR43424">
    <property type="entry name" value="LOCUS PUTATIVE PROTEIN 1-RELATED"/>
    <property type="match status" value="1"/>
</dbReference>
<evidence type="ECO:0000313" key="6">
    <source>
        <dbReference type="EMBL" id="GGK71118.1"/>
    </source>
</evidence>
<evidence type="ECO:0000256" key="2">
    <source>
        <dbReference type="ARBA" id="ARBA00022692"/>
    </source>
</evidence>
<feature type="transmembrane region" description="Helical" evidence="5">
    <location>
        <begin position="86"/>
        <end position="114"/>
    </location>
</feature>
<organism evidence="6 7">
    <name type="scientific">Ornithinimicrobium pekingense</name>
    <dbReference type="NCBI Taxonomy" id="384677"/>
    <lineage>
        <taxon>Bacteria</taxon>
        <taxon>Bacillati</taxon>
        <taxon>Actinomycetota</taxon>
        <taxon>Actinomycetes</taxon>
        <taxon>Micrococcales</taxon>
        <taxon>Ornithinimicrobiaceae</taxon>
        <taxon>Ornithinimicrobium</taxon>
    </lineage>
</organism>
<keyword evidence="3 5" id="KW-1133">Transmembrane helix</keyword>
<evidence type="ECO:0000256" key="1">
    <source>
        <dbReference type="ARBA" id="ARBA00004141"/>
    </source>
</evidence>
<evidence type="ECO:0000256" key="3">
    <source>
        <dbReference type="ARBA" id="ARBA00022989"/>
    </source>
</evidence>
<evidence type="ECO:0000256" key="4">
    <source>
        <dbReference type="ARBA" id="ARBA00023136"/>
    </source>
</evidence>